<dbReference type="PANTHER" id="PTHR46825:SF9">
    <property type="entry name" value="BETA-LACTAMASE-RELATED DOMAIN-CONTAINING PROTEIN"/>
    <property type="match status" value="1"/>
</dbReference>
<evidence type="ECO:0000313" key="9">
    <source>
        <dbReference type="EMBL" id="VUC33354.1"/>
    </source>
</evidence>
<reference evidence="9 10" key="1">
    <citation type="submission" date="2019-06" db="EMBL/GenBank/DDBJ databases">
        <authorList>
            <person name="Broberg M."/>
        </authorList>
    </citation>
    <scope>NUCLEOTIDE SEQUENCE [LARGE SCALE GENOMIC DNA]</scope>
</reference>
<dbReference type="InterPro" id="IPR001466">
    <property type="entry name" value="Beta-lactam-related"/>
</dbReference>
<evidence type="ECO:0000313" key="10">
    <source>
        <dbReference type="Proteomes" id="UP000766486"/>
    </source>
</evidence>
<dbReference type="InterPro" id="IPR050491">
    <property type="entry name" value="AmpC-like"/>
</dbReference>
<dbReference type="InterPro" id="IPR013328">
    <property type="entry name" value="6PGD_dom2"/>
</dbReference>
<comment type="similarity">
    <text evidence="3">Belongs to the peptidase S12 family.</text>
</comment>
<dbReference type="Pfam" id="PF00144">
    <property type="entry name" value="Beta-lactamase"/>
    <property type="match status" value="1"/>
</dbReference>
<dbReference type="SUPFAM" id="SSF48179">
    <property type="entry name" value="6-phosphogluconate dehydrogenase C-terminal domain-like"/>
    <property type="match status" value="1"/>
</dbReference>
<dbReference type="SUPFAM" id="SSF51735">
    <property type="entry name" value="NAD(P)-binding Rossmann-fold domains"/>
    <property type="match status" value="1"/>
</dbReference>
<proteinExistence type="inferred from homology"/>
<name>A0ABY6UT17_BIOOC</name>
<feature type="domain" description="Beta-lactamase-related" evidence="5">
    <location>
        <begin position="13"/>
        <end position="307"/>
    </location>
</feature>
<dbReference type="Gene3D" id="3.40.50.720">
    <property type="entry name" value="NAD(P)-binding Rossmann-like Domain"/>
    <property type="match status" value="1"/>
</dbReference>
<comment type="caution">
    <text evidence="9">The sequence shown here is derived from an EMBL/GenBank/DDBJ whole genome shotgun (WGS) entry which is preliminary data.</text>
</comment>
<dbReference type="EMBL" id="CABFNS010000862">
    <property type="protein sequence ID" value="VUC33354.1"/>
    <property type="molecule type" value="Genomic_DNA"/>
</dbReference>
<dbReference type="InterPro" id="IPR012338">
    <property type="entry name" value="Beta-lactam/transpept-like"/>
</dbReference>
<evidence type="ECO:0000256" key="1">
    <source>
        <dbReference type="ARBA" id="ARBA00009463"/>
    </source>
</evidence>
<dbReference type="InterPro" id="IPR036291">
    <property type="entry name" value="NAD(P)-bd_dom_sf"/>
</dbReference>
<dbReference type="InterPro" id="IPR006176">
    <property type="entry name" value="3-OHacyl-CoA_DH_NAD-bd"/>
</dbReference>
<dbReference type="Gene3D" id="3.40.710.10">
    <property type="entry name" value="DD-peptidase/beta-lactamase superfamily"/>
    <property type="match status" value="2"/>
</dbReference>
<evidence type="ECO:0000259" key="6">
    <source>
        <dbReference type="Pfam" id="PF00725"/>
    </source>
</evidence>
<evidence type="ECO:0000259" key="7">
    <source>
        <dbReference type="Pfam" id="PF02737"/>
    </source>
</evidence>
<comment type="similarity">
    <text evidence="1">Belongs to the 3-hydroxyacyl-CoA dehydrogenase family.</text>
</comment>
<dbReference type="InterPro" id="IPR006108">
    <property type="entry name" value="3HC_DH_C"/>
</dbReference>
<organism evidence="9 10">
    <name type="scientific">Bionectria ochroleuca</name>
    <name type="common">Gliocladium roseum</name>
    <dbReference type="NCBI Taxonomy" id="29856"/>
    <lineage>
        <taxon>Eukaryota</taxon>
        <taxon>Fungi</taxon>
        <taxon>Dikarya</taxon>
        <taxon>Ascomycota</taxon>
        <taxon>Pezizomycotina</taxon>
        <taxon>Sordariomycetes</taxon>
        <taxon>Hypocreomycetidae</taxon>
        <taxon>Hypocreales</taxon>
        <taxon>Bionectriaceae</taxon>
        <taxon>Clonostachys</taxon>
    </lineage>
</organism>
<evidence type="ECO:0008006" key="11">
    <source>
        <dbReference type="Google" id="ProtNLM"/>
    </source>
</evidence>
<sequence>MNFFHSDDFPIHVETLMRQNHVPGLAVAVVQGDQLASAGYGYASLKPETPCTPDTIFDIASMTKSLTAASVVLLVNDNKSHPEVQFDTSMSNLLPEDFVMSDETYTAGVTVDDVLGHRTGLSGYLYSNTMYTVATHLVEEKSKMSFAEFLHDRIFTPLGMESTHSQPQRARDHGLGSRLSTGYLWEKENSTYYGFEIPDCPEAQGAGSVVSSANDMILWVKALMNREGPICEDVYQGMVRMRSFRDSSGKRLKPLTSPSFYAAGIEIYYYRGYAVVWHDGNTSGFSGRFFFVPELKVGAVILGNASGAMAVSSILMRELLDEALGVPQEERRTQEKAKKKESKKKPIKVAAGPPPRFARGRGKTELQPQVTPLAAYTGDYSNAGYHRLTVEIKDDRLFIDATDRSFGFTLDFEHREGQTKYTAYLCDFLEGGADPIAAEFSFEGEVAVKMGLDFEPALKELIWLLCSLSKMSSLPSYNITLIGLGSIGISFAALHLRFTKGTVKAYDPRTDLKEHILSVLPGYLHANDPQSPPLDVANLITTGRLVICKSLEDACADADIIQEQGPENIFFKQKTWADIEAAAPSHTHFWSSTSGILASAQNESMKDRSRLLVVHPFNPPHIMPLIEIVPSPDTKAEEADFARTYFETLGSGHRPVVLKKEIPGFVGNRLAFALLREAVYLVENDVVSAKDLDTVVEASLGPRWAVQGPFKSYHMGGGAGGIQHFLRNLSSTIQTVWNGLGAVNFREQGKANEGVWVNKIVKQTEEAYGMPDPAMLDDRDREIRRVLGS</sequence>
<dbReference type="InterPro" id="IPR006180">
    <property type="entry name" value="3-OHacyl-CoA_DH_CS"/>
</dbReference>
<feature type="compositionally biased region" description="Basic and acidic residues" evidence="4">
    <location>
        <begin position="328"/>
        <end position="338"/>
    </location>
</feature>
<accession>A0ABY6UT17</accession>
<dbReference type="Proteomes" id="UP000766486">
    <property type="component" value="Unassembled WGS sequence"/>
</dbReference>
<protein>
    <recommendedName>
        <fullName evidence="11">Beta-lactamase-related domain-containing protein</fullName>
    </recommendedName>
</protein>
<keyword evidence="2" id="KW-0560">Oxidoreductase</keyword>
<dbReference type="PROSITE" id="PS00067">
    <property type="entry name" value="3HCDH"/>
    <property type="match status" value="1"/>
</dbReference>
<evidence type="ECO:0000256" key="3">
    <source>
        <dbReference type="ARBA" id="ARBA00038215"/>
    </source>
</evidence>
<dbReference type="Pfam" id="PF11954">
    <property type="entry name" value="DUF3471"/>
    <property type="match status" value="1"/>
</dbReference>
<feature type="domain" description="3-hydroxyacyl-CoA dehydrogenase NAD binding" evidence="7">
    <location>
        <begin position="479"/>
        <end position="659"/>
    </location>
</feature>
<dbReference type="Gene3D" id="1.10.1040.10">
    <property type="entry name" value="N-(1-d-carboxylethyl)-l-norvaline Dehydrogenase, domain 2"/>
    <property type="match status" value="1"/>
</dbReference>
<evidence type="ECO:0000256" key="2">
    <source>
        <dbReference type="ARBA" id="ARBA00023002"/>
    </source>
</evidence>
<feature type="region of interest" description="Disordered" evidence="4">
    <location>
        <begin position="326"/>
        <end position="364"/>
    </location>
</feature>
<gene>
    <name evidence="9" type="ORF">CLO192961_LOCUS346739</name>
</gene>
<feature type="domain" description="Peptidase S12 Pab87-related C-terminal" evidence="8">
    <location>
        <begin position="368"/>
        <end position="460"/>
    </location>
</feature>
<keyword evidence="10" id="KW-1185">Reference proteome</keyword>
<dbReference type="PANTHER" id="PTHR46825">
    <property type="entry name" value="D-ALANYL-D-ALANINE-CARBOXYPEPTIDASE/ENDOPEPTIDASE AMPH"/>
    <property type="match status" value="1"/>
</dbReference>
<dbReference type="Pfam" id="PF00725">
    <property type="entry name" value="3HCDH"/>
    <property type="match status" value="1"/>
</dbReference>
<dbReference type="SUPFAM" id="SSF56601">
    <property type="entry name" value="beta-lactamase/transpeptidase-like"/>
    <property type="match status" value="1"/>
</dbReference>
<dbReference type="InterPro" id="IPR008927">
    <property type="entry name" value="6-PGluconate_DH-like_C_sf"/>
</dbReference>
<evidence type="ECO:0000259" key="8">
    <source>
        <dbReference type="Pfam" id="PF11954"/>
    </source>
</evidence>
<dbReference type="InterPro" id="IPR021860">
    <property type="entry name" value="Peptidase_S12_Pab87-rel_C"/>
</dbReference>
<evidence type="ECO:0000256" key="4">
    <source>
        <dbReference type="SAM" id="MobiDB-lite"/>
    </source>
</evidence>
<feature type="domain" description="3-hydroxyacyl-CoA dehydrogenase C-terminal" evidence="6">
    <location>
        <begin position="664"/>
        <end position="729"/>
    </location>
</feature>
<evidence type="ECO:0000259" key="5">
    <source>
        <dbReference type="Pfam" id="PF00144"/>
    </source>
</evidence>
<dbReference type="Pfam" id="PF02737">
    <property type="entry name" value="3HCDH_N"/>
    <property type="match status" value="1"/>
</dbReference>